<evidence type="ECO:0000256" key="1">
    <source>
        <dbReference type="SAM" id="MobiDB-lite"/>
    </source>
</evidence>
<proteinExistence type="predicted"/>
<evidence type="ECO:0000313" key="4">
    <source>
        <dbReference type="Proteomes" id="UP001500503"/>
    </source>
</evidence>
<gene>
    <name evidence="3" type="ORF">GCM10023191_002040</name>
</gene>
<accession>A0ABP8P520</accession>
<name>A0ABP8P520_9ACTN</name>
<evidence type="ECO:0000259" key="2">
    <source>
        <dbReference type="Pfam" id="PF13021"/>
    </source>
</evidence>
<dbReference type="EMBL" id="BAABHF010000006">
    <property type="protein sequence ID" value="GAA4482146.1"/>
    <property type="molecule type" value="Genomic_DNA"/>
</dbReference>
<dbReference type="Proteomes" id="UP001500503">
    <property type="component" value="Unassembled WGS sequence"/>
</dbReference>
<feature type="domain" description="DUF3885" evidence="2">
    <location>
        <begin position="2"/>
        <end position="44"/>
    </location>
</feature>
<keyword evidence="4" id="KW-1185">Reference proteome</keyword>
<sequence>MRFHSLPRSERYAETEEEYGIILARHHCVLTELGADDGPYLIAGEGDPTAPLITRPAMTSKSGGGCETTGTGVPGRRHPQIRWPSRRLCLDHERVDADDYVRFAGEAIEYFRRREADTSEPTWTAGRRSAEAWMEVLNSGRRDPEAVSRLDELMRQGAGDSHRSWLALRVFYDHWRDDRRKITHLDSERIQAIAQPLLGSPAWGVALGIGSFLTLEFGDAVPPATPEGTTHGEWHLWVAMAAWRLESDTDVIVASEYPRLFIRRAIQVLNGLRLVGVSVQAPSLETTFLFEDLRLRLFPMYAAADAGFGDWLLWTPSGRVLTVGEGPVWTFQDGSAPTVVER</sequence>
<comment type="caution">
    <text evidence="3">The sequence shown here is derived from an EMBL/GenBank/DDBJ whole genome shotgun (WGS) entry which is preliminary data.</text>
</comment>
<reference evidence="4" key="1">
    <citation type="journal article" date="2019" name="Int. J. Syst. Evol. Microbiol.">
        <title>The Global Catalogue of Microorganisms (GCM) 10K type strain sequencing project: providing services to taxonomists for standard genome sequencing and annotation.</title>
        <authorList>
            <consortium name="The Broad Institute Genomics Platform"/>
            <consortium name="The Broad Institute Genome Sequencing Center for Infectious Disease"/>
            <person name="Wu L."/>
            <person name="Ma J."/>
        </authorList>
    </citation>
    <scope>NUCLEOTIDE SEQUENCE [LARGE SCALE GENOMIC DNA]</scope>
    <source>
        <strain evidence="4">JCM 17933</strain>
    </source>
</reference>
<feature type="region of interest" description="Disordered" evidence="1">
    <location>
        <begin position="56"/>
        <end position="78"/>
    </location>
</feature>
<evidence type="ECO:0000313" key="3">
    <source>
        <dbReference type="EMBL" id="GAA4482146.1"/>
    </source>
</evidence>
<organism evidence="3 4">
    <name type="scientific">Actinoallomurus oryzae</name>
    <dbReference type="NCBI Taxonomy" id="502180"/>
    <lineage>
        <taxon>Bacteria</taxon>
        <taxon>Bacillati</taxon>
        <taxon>Actinomycetota</taxon>
        <taxon>Actinomycetes</taxon>
        <taxon>Streptosporangiales</taxon>
        <taxon>Thermomonosporaceae</taxon>
        <taxon>Actinoallomurus</taxon>
    </lineage>
</organism>
<dbReference type="InterPro" id="IPR024976">
    <property type="entry name" value="DUF3885"/>
</dbReference>
<dbReference type="Pfam" id="PF13021">
    <property type="entry name" value="DUF3885"/>
    <property type="match status" value="1"/>
</dbReference>
<protein>
    <recommendedName>
        <fullName evidence="2">DUF3885 domain-containing protein</fullName>
    </recommendedName>
</protein>